<evidence type="ECO:0000256" key="4">
    <source>
        <dbReference type="ARBA" id="ARBA00023136"/>
    </source>
</evidence>
<organism evidence="6 7">
    <name type="scientific">Novipirellula herctigrandis</name>
    <dbReference type="NCBI Taxonomy" id="2527986"/>
    <lineage>
        <taxon>Bacteria</taxon>
        <taxon>Pseudomonadati</taxon>
        <taxon>Planctomycetota</taxon>
        <taxon>Planctomycetia</taxon>
        <taxon>Pirellulales</taxon>
        <taxon>Pirellulaceae</taxon>
        <taxon>Novipirellula</taxon>
    </lineage>
</organism>
<dbReference type="AlphaFoldDB" id="A0A5C5Z2K6"/>
<feature type="transmembrane region" description="Helical" evidence="5">
    <location>
        <begin position="12"/>
        <end position="34"/>
    </location>
</feature>
<sequence>MFNDIPCEVEILGLYFPPLFVSILAGLFCALVLARVFDLLRLDRFFWHPPLAFTALWLLTTTLIGLFIIRP</sequence>
<keyword evidence="2 5" id="KW-0812">Transmembrane</keyword>
<comment type="caution">
    <text evidence="6">The sequence shown here is derived from an EMBL/GenBank/DDBJ whole genome shotgun (WGS) entry which is preliminary data.</text>
</comment>
<dbReference type="Proteomes" id="UP000315010">
    <property type="component" value="Unassembled WGS sequence"/>
</dbReference>
<keyword evidence="7" id="KW-1185">Reference proteome</keyword>
<keyword evidence="1" id="KW-1003">Cell membrane</keyword>
<dbReference type="EMBL" id="SJPJ01000001">
    <property type="protein sequence ID" value="TWT81256.1"/>
    <property type="molecule type" value="Genomic_DNA"/>
</dbReference>
<evidence type="ECO:0000313" key="6">
    <source>
        <dbReference type="EMBL" id="TWT81256.1"/>
    </source>
</evidence>
<protein>
    <submittedName>
        <fullName evidence="6">Protein AaeX</fullName>
    </submittedName>
</protein>
<name>A0A5C5Z2K6_9BACT</name>
<evidence type="ECO:0000256" key="2">
    <source>
        <dbReference type="ARBA" id="ARBA00022692"/>
    </source>
</evidence>
<evidence type="ECO:0000256" key="1">
    <source>
        <dbReference type="ARBA" id="ARBA00022475"/>
    </source>
</evidence>
<evidence type="ECO:0000256" key="3">
    <source>
        <dbReference type="ARBA" id="ARBA00022989"/>
    </source>
</evidence>
<accession>A0A5C5Z2K6</accession>
<reference evidence="6 7" key="1">
    <citation type="submission" date="2019-02" db="EMBL/GenBank/DDBJ databases">
        <title>Deep-cultivation of Planctomycetes and their phenomic and genomic characterization uncovers novel biology.</title>
        <authorList>
            <person name="Wiegand S."/>
            <person name="Jogler M."/>
            <person name="Boedeker C."/>
            <person name="Pinto D."/>
            <person name="Vollmers J."/>
            <person name="Rivas-Marin E."/>
            <person name="Kohn T."/>
            <person name="Peeters S.H."/>
            <person name="Heuer A."/>
            <person name="Rast P."/>
            <person name="Oberbeckmann S."/>
            <person name="Bunk B."/>
            <person name="Jeske O."/>
            <person name="Meyerdierks A."/>
            <person name="Storesund J.E."/>
            <person name="Kallscheuer N."/>
            <person name="Luecker S."/>
            <person name="Lage O.M."/>
            <person name="Pohl T."/>
            <person name="Merkel B.J."/>
            <person name="Hornburger P."/>
            <person name="Mueller R.-W."/>
            <person name="Bruemmer F."/>
            <person name="Labrenz M."/>
            <person name="Spormann A.M."/>
            <person name="Op Den Camp H."/>
            <person name="Overmann J."/>
            <person name="Amann R."/>
            <person name="Jetten M.S.M."/>
            <person name="Mascher T."/>
            <person name="Medema M.H."/>
            <person name="Devos D.P."/>
            <person name="Kaster A.-K."/>
            <person name="Ovreas L."/>
            <person name="Rohde M."/>
            <person name="Galperin M.Y."/>
            <person name="Jogler C."/>
        </authorList>
    </citation>
    <scope>NUCLEOTIDE SEQUENCE [LARGE SCALE GENOMIC DNA]</scope>
    <source>
        <strain evidence="6 7">CA13</strain>
    </source>
</reference>
<keyword evidence="4 5" id="KW-0472">Membrane</keyword>
<gene>
    <name evidence="6" type="primary">aaeX</name>
    <name evidence="6" type="ORF">CA13_27070</name>
</gene>
<evidence type="ECO:0000256" key="5">
    <source>
        <dbReference type="SAM" id="Phobius"/>
    </source>
</evidence>
<dbReference type="InterPro" id="IPR012451">
    <property type="entry name" value="DUF1656"/>
</dbReference>
<evidence type="ECO:0000313" key="7">
    <source>
        <dbReference type="Proteomes" id="UP000315010"/>
    </source>
</evidence>
<keyword evidence="3 5" id="KW-1133">Transmembrane helix</keyword>
<proteinExistence type="predicted"/>
<feature type="transmembrane region" description="Helical" evidence="5">
    <location>
        <begin position="46"/>
        <end position="69"/>
    </location>
</feature>
<dbReference type="Pfam" id="PF07869">
    <property type="entry name" value="DUF1656"/>
    <property type="match status" value="1"/>
</dbReference>